<comment type="caution">
    <text evidence="2">The sequence shown here is derived from an EMBL/GenBank/DDBJ whole genome shotgun (WGS) entry which is preliminary data.</text>
</comment>
<name>A0A367G2K6_9FIRM</name>
<dbReference type="Proteomes" id="UP000253208">
    <property type="component" value="Unassembled WGS sequence"/>
</dbReference>
<evidence type="ECO:0000313" key="2">
    <source>
        <dbReference type="EMBL" id="RCH44875.1"/>
    </source>
</evidence>
<reference evidence="2 3" key="1">
    <citation type="submission" date="2018-02" db="EMBL/GenBank/DDBJ databases">
        <title>Complete genome sequencing of Faecalibacterium prausnitzii strains isolated from the human gut.</title>
        <authorList>
            <person name="Fitzgerald B.C."/>
            <person name="Shkoporov A.N."/>
            <person name="Ross P.R."/>
            <person name="Hill C."/>
        </authorList>
    </citation>
    <scope>NUCLEOTIDE SEQUENCE [LARGE SCALE GENOMIC DNA]</scope>
    <source>
        <strain evidence="2 3">APC942/31-1</strain>
    </source>
</reference>
<organism evidence="2 3">
    <name type="scientific">Blautia obeum</name>
    <dbReference type="NCBI Taxonomy" id="40520"/>
    <lineage>
        <taxon>Bacteria</taxon>
        <taxon>Bacillati</taxon>
        <taxon>Bacillota</taxon>
        <taxon>Clostridia</taxon>
        <taxon>Lachnospirales</taxon>
        <taxon>Lachnospiraceae</taxon>
        <taxon>Blautia</taxon>
    </lineage>
</organism>
<proteinExistence type="predicted"/>
<protein>
    <submittedName>
        <fullName evidence="2">Uncharacterized protein</fullName>
    </submittedName>
</protein>
<gene>
    <name evidence="2" type="ORF">C4886_05340</name>
</gene>
<feature type="region of interest" description="Disordered" evidence="1">
    <location>
        <begin position="1"/>
        <end position="20"/>
    </location>
</feature>
<dbReference type="AlphaFoldDB" id="A0A367G2K6"/>
<accession>A0A367G2K6</accession>
<evidence type="ECO:0000313" key="3">
    <source>
        <dbReference type="Proteomes" id="UP000253208"/>
    </source>
</evidence>
<sequence length="192" mass="21734">MAAKRDAPELWEQQEGEKSQHYQKFCQYRDMPYGTQGREPEKRSIRRLADAMGMKSKSSIEKLSTQWNWVERAAAYDVYMTELERFKNEQEIKKMHDLHAKLGVQLLNKATRGLIALPDNELSAQDIARLADVGVKIERMSRGDSAESIAVSAKATVEHSGGLELSGSIPDMSDLSDEELENLEQILGKLHK</sequence>
<evidence type="ECO:0000256" key="1">
    <source>
        <dbReference type="SAM" id="MobiDB-lite"/>
    </source>
</evidence>
<dbReference type="RefSeq" id="WP_015525437.1">
    <property type="nucleotide sequence ID" value="NZ_PSQG01000006.1"/>
</dbReference>
<dbReference type="EMBL" id="PSQG01000006">
    <property type="protein sequence ID" value="RCH44875.1"/>
    <property type="molecule type" value="Genomic_DNA"/>
</dbReference>